<protein>
    <submittedName>
        <fullName evidence="2">Uncharacterized protein</fullName>
    </submittedName>
</protein>
<comment type="caution">
    <text evidence="2">The sequence shown here is derived from an EMBL/GenBank/DDBJ whole genome shotgun (WGS) entry which is preliminary data.</text>
</comment>
<evidence type="ECO:0000313" key="2">
    <source>
        <dbReference type="EMBL" id="CAH1224298.1"/>
    </source>
</evidence>
<accession>A0ABM9CVX9</accession>
<feature type="transmembrane region" description="Helical" evidence="1">
    <location>
        <begin position="55"/>
        <end position="73"/>
    </location>
</feature>
<evidence type="ECO:0000256" key="1">
    <source>
        <dbReference type="SAM" id="Phobius"/>
    </source>
</evidence>
<evidence type="ECO:0000313" key="3">
    <source>
        <dbReference type="Proteomes" id="UP000838324"/>
    </source>
</evidence>
<sequence>MNKKGVGITLLALGIVSYLIRESIHYIGATLLSFKFSGISNTTIKSNLSLIPPPFSMTVPTILVIFGIFYLVWSELERK</sequence>
<organism evidence="2 3">
    <name type="scientific">Paenibacillus auburnensis</name>
    <dbReference type="NCBI Taxonomy" id="2905649"/>
    <lineage>
        <taxon>Bacteria</taxon>
        <taxon>Bacillati</taxon>
        <taxon>Bacillota</taxon>
        <taxon>Bacilli</taxon>
        <taxon>Bacillales</taxon>
        <taxon>Paenibacillaceae</taxon>
        <taxon>Paenibacillus</taxon>
    </lineage>
</organism>
<gene>
    <name evidence="2" type="ORF">PAECIP111892_05466</name>
</gene>
<keyword evidence="1" id="KW-0472">Membrane</keyword>
<name>A0ABM9CVX9_9BACL</name>
<keyword evidence="1" id="KW-1133">Transmembrane helix</keyword>
<proteinExistence type="predicted"/>
<dbReference type="Proteomes" id="UP000838324">
    <property type="component" value="Unassembled WGS sequence"/>
</dbReference>
<keyword evidence="3" id="KW-1185">Reference proteome</keyword>
<reference evidence="2" key="1">
    <citation type="submission" date="2022-01" db="EMBL/GenBank/DDBJ databases">
        <authorList>
            <person name="Criscuolo A."/>
        </authorList>
    </citation>
    <scope>NUCLEOTIDE SEQUENCE</scope>
    <source>
        <strain evidence="2">CIP111892</strain>
    </source>
</reference>
<keyword evidence="1" id="KW-0812">Transmembrane</keyword>
<dbReference type="EMBL" id="CAKMMG010000014">
    <property type="protein sequence ID" value="CAH1224298.1"/>
    <property type="molecule type" value="Genomic_DNA"/>
</dbReference>